<dbReference type="AlphaFoldDB" id="A0A517ZEF7"/>
<dbReference type="GO" id="GO:0009055">
    <property type="term" value="F:electron transfer activity"/>
    <property type="evidence" value="ECO:0007669"/>
    <property type="project" value="InterPro"/>
</dbReference>
<protein>
    <submittedName>
        <fullName evidence="6">Planctomycete cytochrome C</fullName>
    </submittedName>
</protein>
<proteinExistence type="predicted"/>
<accession>A0A517ZEF7</accession>
<dbReference type="InterPro" id="IPR011478">
    <property type="entry name" value="DUF1585"/>
</dbReference>
<dbReference type="Pfam" id="PF07626">
    <property type="entry name" value="PSD3"/>
    <property type="match status" value="1"/>
</dbReference>
<dbReference type="PANTHER" id="PTHR35889:SF3">
    <property type="entry name" value="F-BOX DOMAIN-CONTAINING PROTEIN"/>
    <property type="match status" value="1"/>
</dbReference>
<dbReference type="Pfam" id="PF07627">
    <property type="entry name" value="PSCyt3"/>
    <property type="match status" value="1"/>
</dbReference>
<feature type="chain" id="PRO_5022193092" evidence="4">
    <location>
        <begin position="41"/>
        <end position="1064"/>
    </location>
</feature>
<keyword evidence="1 3" id="KW-0479">Metal-binding</keyword>
<dbReference type="InterPro" id="IPR009056">
    <property type="entry name" value="Cyt_c-like_dom"/>
</dbReference>
<gene>
    <name evidence="6" type="ORF">Mal4_52560</name>
</gene>
<feature type="domain" description="Cytochrome c" evidence="5">
    <location>
        <begin position="437"/>
        <end position="531"/>
    </location>
</feature>
<dbReference type="InterPro" id="IPR013036">
    <property type="entry name" value="DUF1587"/>
</dbReference>
<dbReference type="InterPro" id="IPR013043">
    <property type="entry name" value="DUF1595"/>
</dbReference>
<dbReference type="GO" id="GO:0020037">
    <property type="term" value="F:heme binding"/>
    <property type="evidence" value="ECO:0007669"/>
    <property type="project" value="InterPro"/>
</dbReference>
<feature type="signal peptide" evidence="4">
    <location>
        <begin position="1"/>
        <end position="40"/>
    </location>
</feature>
<dbReference type="Pfam" id="PF07635">
    <property type="entry name" value="PSCyt1"/>
    <property type="match status" value="1"/>
</dbReference>
<dbReference type="EMBL" id="CP036275">
    <property type="protein sequence ID" value="QDU40893.1"/>
    <property type="molecule type" value="Genomic_DNA"/>
</dbReference>
<dbReference type="SUPFAM" id="SSF49899">
    <property type="entry name" value="Concanavalin A-like lectins/glucanases"/>
    <property type="match status" value="1"/>
</dbReference>
<dbReference type="PANTHER" id="PTHR35889">
    <property type="entry name" value="CYCLOINULO-OLIGOSACCHARIDE FRUCTANOTRANSFERASE-RELATED"/>
    <property type="match status" value="1"/>
</dbReference>
<dbReference type="Pfam" id="PF07624">
    <property type="entry name" value="PSD2"/>
    <property type="match status" value="1"/>
</dbReference>
<dbReference type="Gene3D" id="2.60.120.200">
    <property type="match status" value="1"/>
</dbReference>
<sequence precursor="true">MIPGRTRSSAMADIRRFPRRLSFFLSAAFILLLSASATNAADDGWTFVRGINLNGDAVVIDGHRYEADREAKDFVCRDSRFENQKVQLQPGTDDARAKMIRSSRWKADGNNAITLTNVSKGRYRVYLYTWEDSDPERFTISLEGRPVLQDYNSGRAGTWKKLGPWDVTVDDGALDLTSRGGHANLSGLELWRQSDGAVAAADAPSRSGLLALYTFDETEGATVHDRSGVGEPLDLTIADPSKVSWSDGRLVVRSATRIASSKPAAKISDAVRRSGEITVEAWIRPENTKQSGPARIVTISGDPNRRNLTLGQDGDRYDVRLRTTSTSTNGIPSVATGSKTVSTDPTHVVYTRDRTGQARIFVNGRQQRAERIGGDLKNWDRSFRLGLANEMSGDRPWLGELHAVAIYGRALSPSEVAQSFRLGAEGTQELLAGGASETASAAERMFEAEIAPILARHCLECHDGATKKGGLDLSRREHALKGGETGLAFVAGKPGESLLLDLVESDDMPADREPLSDVEKKKLRQWIEAGAAWSLELVDPAIYAQDAPTGSLFVQRLTVPEYIETVRSTVGVDINEEARELLPPDVRADGFTNTAYNLGVDLKHVEAYARLAEIIVSRMDVPAFVRRFSKSRSLEDNPMKDLIGRMGRHLLRGPLDENEITVFRGVASTVAAAGGDFDEAVTYMIAAMLQSPRFIYRIEHQRGDGTWWPVSGYELASRLSYIIVGGPPDEALLQAAERGELADPDRCRGHVDRMLQDPRARVRSRQFLTEWLNLDRLEHMQPARERFPDWNPELAADMREETLAYFDEVVWNQKQPLTALLNAQFTYATPQLAQHYGLPSDDGKPTEVKSANGRSLQRYDLTKVPERGGLLTHASLLTVGGDDASMVTRGLFVLTDMLRGRVGDPPPCVDTTPVPTKAGLTQRAIAEGRIADAQCGVCHVKFEPFAFGLEKFDGIGRWHEKDEHGNRLRDDGEIVIPGGDERIAYDSSADLMNVLAESDRVRECITWKLTQFALGRPPGVAEAAIVREIHEAAWQDGGTYPDLIRAIVLSDLVQKTRTEPETTP</sequence>
<dbReference type="Gene3D" id="2.60.120.430">
    <property type="entry name" value="Galactose-binding lectin"/>
    <property type="match status" value="1"/>
</dbReference>
<dbReference type="Pfam" id="PF13385">
    <property type="entry name" value="Laminin_G_3"/>
    <property type="match status" value="1"/>
</dbReference>
<keyword evidence="4" id="KW-0732">Signal</keyword>
<evidence type="ECO:0000313" key="7">
    <source>
        <dbReference type="Proteomes" id="UP000320496"/>
    </source>
</evidence>
<keyword evidence="7" id="KW-1185">Reference proteome</keyword>
<dbReference type="InterPro" id="IPR011429">
    <property type="entry name" value="Cyt_c_Planctomycete-type"/>
</dbReference>
<dbReference type="KEGG" id="mri:Mal4_52560"/>
<dbReference type="InterPro" id="IPR013320">
    <property type="entry name" value="ConA-like_dom_sf"/>
</dbReference>
<evidence type="ECO:0000256" key="1">
    <source>
        <dbReference type="ARBA" id="ARBA00022723"/>
    </source>
</evidence>
<evidence type="ECO:0000256" key="4">
    <source>
        <dbReference type="SAM" id="SignalP"/>
    </source>
</evidence>
<keyword evidence="2 3" id="KW-0408">Iron</keyword>
<evidence type="ECO:0000256" key="2">
    <source>
        <dbReference type="ARBA" id="ARBA00023004"/>
    </source>
</evidence>
<dbReference type="InterPro" id="IPR013042">
    <property type="entry name" value="DUF1592"/>
</dbReference>
<dbReference type="PROSITE" id="PS51007">
    <property type="entry name" value="CYTC"/>
    <property type="match status" value="1"/>
</dbReference>
<dbReference type="InterPro" id="IPR013039">
    <property type="entry name" value="DUF1588"/>
</dbReference>
<keyword evidence="3" id="KW-0349">Heme</keyword>
<name>A0A517ZEF7_9PLAN</name>
<evidence type="ECO:0000313" key="6">
    <source>
        <dbReference type="EMBL" id="QDU40893.1"/>
    </source>
</evidence>
<organism evidence="6 7">
    <name type="scientific">Maioricimonas rarisocia</name>
    <dbReference type="NCBI Taxonomy" id="2528026"/>
    <lineage>
        <taxon>Bacteria</taxon>
        <taxon>Pseudomonadati</taxon>
        <taxon>Planctomycetota</taxon>
        <taxon>Planctomycetia</taxon>
        <taxon>Planctomycetales</taxon>
        <taxon>Planctomycetaceae</taxon>
        <taxon>Maioricimonas</taxon>
    </lineage>
</organism>
<dbReference type="Pfam" id="PF07637">
    <property type="entry name" value="PSD5"/>
    <property type="match status" value="1"/>
</dbReference>
<dbReference type="Proteomes" id="UP000320496">
    <property type="component" value="Chromosome"/>
</dbReference>
<dbReference type="RefSeq" id="WP_197443836.1">
    <property type="nucleotide sequence ID" value="NZ_CP036275.1"/>
</dbReference>
<evidence type="ECO:0000256" key="3">
    <source>
        <dbReference type="PROSITE-ProRule" id="PRU00433"/>
    </source>
</evidence>
<reference evidence="6 7" key="1">
    <citation type="submission" date="2019-02" db="EMBL/GenBank/DDBJ databases">
        <title>Deep-cultivation of Planctomycetes and their phenomic and genomic characterization uncovers novel biology.</title>
        <authorList>
            <person name="Wiegand S."/>
            <person name="Jogler M."/>
            <person name="Boedeker C."/>
            <person name="Pinto D."/>
            <person name="Vollmers J."/>
            <person name="Rivas-Marin E."/>
            <person name="Kohn T."/>
            <person name="Peeters S.H."/>
            <person name="Heuer A."/>
            <person name="Rast P."/>
            <person name="Oberbeckmann S."/>
            <person name="Bunk B."/>
            <person name="Jeske O."/>
            <person name="Meyerdierks A."/>
            <person name="Storesund J.E."/>
            <person name="Kallscheuer N."/>
            <person name="Luecker S."/>
            <person name="Lage O.M."/>
            <person name="Pohl T."/>
            <person name="Merkel B.J."/>
            <person name="Hornburger P."/>
            <person name="Mueller R.-W."/>
            <person name="Bruemmer F."/>
            <person name="Labrenz M."/>
            <person name="Spormann A.M."/>
            <person name="Op den Camp H."/>
            <person name="Overmann J."/>
            <person name="Amann R."/>
            <person name="Jetten M.S.M."/>
            <person name="Mascher T."/>
            <person name="Medema M.H."/>
            <person name="Devos D.P."/>
            <person name="Kaster A.-K."/>
            <person name="Ovreas L."/>
            <person name="Rohde M."/>
            <person name="Galperin M.Y."/>
            <person name="Jogler C."/>
        </authorList>
    </citation>
    <scope>NUCLEOTIDE SEQUENCE [LARGE SCALE GENOMIC DNA]</scope>
    <source>
        <strain evidence="6 7">Mal4</strain>
    </source>
</reference>
<dbReference type="Pfam" id="PF07631">
    <property type="entry name" value="PSD4"/>
    <property type="match status" value="1"/>
</dbReference>
<evidence type="ECO:0000259" key="5">
    <source>
        <dbReference type="PROSITE" id="PS51007"/>
    </source>
</evidence>
<dbReference type="GO" id="GO:0046872">
    <property type="term" value="F:metal ion binding"/>
    <property type="evidence" value="ECO:0007669"/>
    <property type="project" value="UniProtKB-KW"/>
</dbReference>